<dbReference type="Proteomes" id="UP000006028">
    <property type="component" value="Unassembled WGS sequence"/>
</dbReference>
<organism evidence="1 2">
    <name type="scientific">Faecalibacterium cf. prausnitzii KLE1255</name>
    <dbReference type="NCBI Taxonomy" id="748224"/>
    <lineage>
        <taxon>Bacteria</taxon>
        <taxon>Bacillati</taxon>
        <taxon>Bacillota</taxon>
        <taxon>Clostridia</taxon>
        <taxon>Eubacteriales</taxon>
        <taxon>Oscillospiraceae</taxon>
        <taxon>Faecalibacterium</taxon>
    </lineage>
</organism>
<dbReference type="BioCyc" id="FCF748224-HMP:GTSS-314-MONOMER"/>
<name>E2ZKW0_9FIRM</name>
<evidence type="ECO:0000313" key="2">
    <source>
        <dbReference type="Proteomes" id="UP000006028"/>
    </source>
</evidence>
<dbReference type="AlphaFoldDB" id="E2ZKW0"/>
<sequence>MRGYPFDKKRGGVCIALYYISQRRCGARPDAQQQALFCWKAGKTKRDGQTPVSQREL</sequence>
<reference evidence="1 2" key="1">
    <citation type="submission" date="2010-08" db="EMBL/GenBank/DDBJ databases">
        <authorList>
            <person name="Weinstock G."/>
            <person name="Sodergren E."/>
            <person name="Clifton S."/>
            <person name="Fulton L."/>
            <person name="Fulton B."/>
            <person name="Courtney L."/>
            <person name="Fronick C."/>
            <person name="Harrison M."/>
            <person name="Strong C."/>
            <person name="Farmer C."/>
            <person name="Delahaunty K."/>
            <person name="Markovic C."/>
            <person name="Hall O."/>
            <person name="Minx P."/>
            <person name="Tomlinson C."/>
            <person name="Mitreva M."/>
            <person name="Hou S."/>
            <person name="Chen J."/>
            <person name="Wollam A."/>
            <person name="Pepin K.H."/>
            <person name="Johnson M."/>
            <person name="Bhonagiri V."/>
            <person name="Zhang X."/>
            <person name="Suruliraj S."/>
            <person name="Warren W."/>
            <person name="Chinwalla A."/>
            <person name="Mardis E.R."/>
            <person name="Wilson R.K."/>
        </authorList>
    </citation>
    <scope>NUCLEOTIDE SEQUENCE [LARGE SCALE GENOMIC DNA]</scope>
    <source>
        <strain evidence="1 2">KLE1255</strain>
    </source>
</reference>
<proteinExistence type="predicted"/>
<dbReference type="HOGENOM" id="CLU_2990022_0_0_9"/>
<accession>E2ZKW0</accession>
<evidence type="ECO:0000313" key="1">
    <source>
        <dbReference type="EMBL" id="EFQ06174.1"/>
    </source>
</evidence>
<dbReference type="EMBL" id="AECU01000177">
    <property type="protein sequence ID" value="EFQ06174.1"/>
    <property type="molecule type" value="Genomic_DNA"/>
</dbReference>
<protein>
    <submittedName>
        <fullName evidence="1">Uncharacterized protein</fullName>
    </submittedName>
</protein>
<comment type="caution">
    <text evidence="1">The sequence shown here is derived from an EMBL/GenBank/DDBJ whole genome shotgun (WGS) entry which is preliminary data.</text>
</comment>
<gene>
    <name evidence="1" type="ORF">HMPREF9436_02314</name>
</gene>